<gene>
    <name evidence="3" type="ORF">GCM10022204_15410</name>
</gene>
<comment type="caution">
    <text evidence="3">The sequence shown here is derived from an EMBL/GenBank/DDBJ whole genome shotgun (WGS) entry which is preliminary data.</text>
</comment>
<evidence type="ECO:0000259" key="2">
    <source>
        <dbReference type="Pfam" id="PF01266"/>
    </source>
</evidence>
<reference evidence="4" key="1">
    <citation type="journal article" date="2019" name="Int. J. Syst. Evol. Microbiol.">
        <title>The Global Catalogue of Microorganisms (GCM) 10K type strain sequencing project: providing services to taxonomists for standard genome sequencing and annotation.</title>
        <authorList>
            <consortium name="The Broad Institute Genomics Platform"/>
            <consortium name="The Broad Institute Genome Sequencing Center for Infectious Disease"/>
            <person name="Wu L."/>
            <person name="Ma J."/>
        </authorList>
    </citation>
    <scope>NUCLEOTIDE SEQUENCE [LARGE SCALE GENOMIC DNA]</scope>
    <source>
        <strain evidence="4">JCM 16548</strain>
    </source>
</reference>
<dbReference type="EMBL" id="BAAAYX010000003">
    <property type="protein sequence ID" value="GAA3699704.1"/>
    <property type="molecule type" value="Genomic_DNA"/>
</dbReference>
<evidence type="ECO:0000313" key="4">
    <source>
        <dbReference type="Proteomes" id="UP001500051"/>
    </source>
</evidence>
<accession>A0ABP7D5V3</accession>
<feature type="domain" description="FAD dependent oxidoreductase" evidence="2">
    <location>
        <begin position="11"/>
        <end position="402"/>
    </location>
</feature>
<dbReference type="Proteomes" id="UP001500051">
    <property type="component" value="Unassembled WGS sequence"/>
</dbReference>
<dbReference type="InterPro" id="IPR006076">
    <property type="entry name" value="FAD-dep_OxRdtase"/>
</dbReference>
<dbReference type="PANTHER" id="PTHR13847">
    <property type="entry name" value="SARCOSINE DEHYDROGENASE-RELATED"/>
    <property type="match status" value="1"/>
</dbReference>
<evidence type="ECO:0000313" key="3">
    <source>
        <dbReference type="EMBL" id="GAA3699704.1"/>
    </source>
</evidence>
<dbReference type="Gene3D" id="3.30.9.10">
    <property type="entry name" value="D-Amino Acid Oxidase, subunit A, domain 2"/>
    <property type="match status" value="1"/>
</dbReference>
<name>A0ABP7D5V3_9ACTN</name>
<evidence type="ECO:0000256" key="1">
    <source>
        <dbReference type="ARBA" id="ARBA00023002"/>
    </source>
</evidence>
<proteinExistence type="predicted"/>
<keyword evidence="1" id="KW-0560">Oxidoreductase</keyword>
<dbReference type="InterPro" id="IPR036188">
    <property type="entry name" value="FAD/NAD-bd_sf"/>
</dbReference>
<dbReference type="PANTHER" id="PTHR13847:SF289">
    <property type="entry name" value="GLYCINE OXIDASE"/>
    <property type="match status" value="1"/>
</dbReference>
<dbReference type="RefSeq" id="WP_344811727.1">
    <property type="nucleotide sequence ID" value="NZ_BAAAYX010000003.1"/>
</dbReference>
<dbReference type="SUPFAM" id="SSF51905">
    <property type="entry name" value="FAD/NAD(P)-binding domain"/>
    <property type="match status" value="1"/>
</dbReference>
<dbReference type="Pfam" id="PF01266">
    <property type="entry name" value="DAO"/>
    <property type="match status" value="1"/>
</dbReference>
<organism evidence="3 4">
    <name type="scientific">Microlunatus aurantiacus</name>
    <dbReference type="NCBI Taxonomy" id="446786"/>
    <lineage>
        <taxon>Bacteria</taxon>
        <taxon>Bacillati</taxon>
        <taxon>Actinomycetota</taxon>
        <taxon>Actinomycetes</taxon>
        <taxon>Propionibacteriales</taxon>
        <taxon>Propionibacteriaceae</taxon>
        <taxon>Microlunatus</taxon>
    </lineage>
</organism>
<sequence length="421" mass="45218">MTTVTHPAPDRVVVIGAGMVGLSTAWFLQEHGVQVTVLERTGVAAGSSWGNAGWLTPGVATPLPEPAVLRYGLRAALSPSSPVYVPPSVKPALLRFLTGFVRHSTSKAWRTAMGHLVPLNDLSLESFDRLARGGVPADTRDAGSFLAAYRTEAERKTLLEEIQHIHAAGQTVEFEALTGDQARTIEPHLSHEIGAAILLKGQRFLDPGRYVHALAESVSDRGGTIMDDVTVSRLRDVGSAVVVSTADGSVEQFDGAVIATGAWLGELARPFGVRNVVQAGRGYSFSVAIDQVPESPLYFPAQRVACTPIGDRLRIAGMMEFREPEAALDRRRVEAIADAARPLLHGIDVADRQDEWVGSRPCTVDGLPLIGATKSPRVYVAGGHGMWGITHGPVTGRLLAQMMVTGKHPEHIRPFDPLRRN</sequence>
<protein>
    <submittedName>
        <fullName evidence="3">FAD-dependent oxidoreductase</fullName>
    </submittedName>
</protein>
<dbReference type="Gene3D" id="3.50.50.60">
    <property type="entry name" value="FAD/NAD(P)-binding domain"/>
    <property type="match status" value="2"/>
</dbReference>
<keyword evidence="4" id="KW-1185">Reference proteome</keyword>
<dbReference type="SUPFAM" id="SSF54373">
    <property type="entry name" value="FAD-linked reductases, C-terminal domain"/>
    <property type="match status" value="1"/>
</dbReference>